<evidence type="ECO:0000256" key="2">
    <source>
        <dbReference type="SAM" id="Phobius"/>
    </source>
</evidence>
<dbReference type="RefSeq" id="WP_026391010.1">
    <property type="nucleotide sequence ID" value="NZ_LR215048.1"/>
</dbReference>
<feature type="coiled-coil region" evidence="1">
    <location>
        <begin position="507"/>
        <end position="579"/>
    </location>
</feature>
<reference evidence="4 5" key="1">
    <citation type="submission" date="2019-01" db="EMBL/GenBank/DDBJ databases">
        <authorList>
            <consortium name="Pathogen Informatics"/>
        </authorList>
    </citation>
    <scope>NUCLEOTIDE SEQUENCE [LARGE SCALE GENOMIC DNA]</scope>
    <source>
        <strain evidence="4 5">NCTC10138</strain>
    </source>
</reference>
<evidence type="ECO:0000313" key="4">
    <source>
        <dbReference type="EMBL" id="VEU81085.1"/>
    </source>
</evidence>
<accession>A0A449BF88</accession>
<dbReference type="Proteomes" id="UP000289841">
    <property type="component" value="Chromosome"/>
</dbReference>
<dbReference type="STRING" id="1278311.GCA_000428705_01608"/>
<name>A0A449BF88_HAPAX</name>
<keyword evidence="2" id="KW-0812">Transmembrane</keyword>
<dbReference type="Pfam" id="PF07564">
    <property type="entry name" value="DUF1542"/>
    <property type="match status" value="1"/>
</dbReference>
<organism evidence="4 5">
    <name type="scientific">Haploplasma axanthum</name>
    <name type="common">Acholeplasma axanthum</name>
    <dbReference type="NCBI Taxonomy" id="29552"/>
    <lineage>
        <taxon>Bacteria</taxon>
        <taxon>Bacillati</taxon>
        <taxon>Mycoplasmatota</taxon>
        <taxon>Mollicutes</taxon>
        <taxon>Acholeplasmatales</taxon>
        <taxon>Acholeplasmataceae</taxon>
        <taxon>Haploplasma</taxon>
    </lineage>
</organism>
<feature type="transmembrane region" description="Helical" evidence="2">
    <location>
        <begin position="583"/>
        <end position="605"/>
    </location>
</feature>
<keyword evidence="5" id="KW-1185">Reference proteome</keyword>
<dbReference type="KEGG" id="aaxa:NCTC10138_01476"/>
<dbReference type="InterPro" id="IPR011439">
    <property type="entry name" value="DUF1542"/>
</dbReference>
<dbReference type="EMBL" id="LR215048">
    <property type="protein sequence ID" value="VEU81085.1"/>
    <property type="molecule type" value="Genomic_DNA"/>
</dbReference>
<evidence type="ECO:0000313" key="5">
    <source>
        <dbReference type="Proteomes" id="UP000289841"/>
    </source>
</evidence>
<dbReference type="AlphaFoldDB" id="A0A449BF88"/>
<gene>
    <name evidence="4" type="ORF">NCTC10138_01476</name>
</gene>
<keyword evidence="1" id="KW-0175">Coiled coil</keyword>
<feature type="transmembrane region" description="Helical" evidence="2">
    <location>
        <begin position="617"/>
        <end position="650"/>
    </location>
</feature>
<evidence type="ECO:0000259" key="3">
    <source>
        <dbReference type="Pfam" id="PF07564"/>
    </source>
</evidence>
<protein>
    <recommendedName>
        <fullName evidence="3">DUF1542 domain-containing protein</fullName>
    </recommendedName>
</protein>
<feature type="domain" description="DUF1542" evidence="3">
    <location>
        <begin position="31"/>
        <end position="100"/>
    </location>
</feature>
<keyword evidence="2" id="KW-1133">Transmembrane helix</keyword>
<proteinExistence type="predicted"/>
<keyword evidence="2" id="KW-0472">Membrane</keyword>
<evidence type="ECO:0000256" key="1">
    <source>
        <dbReference type="SAM" id="Coils"/>
    </source>
</evidence>
<sequence length="662" mass="76708">MINNETDFGVIETNRATGVDEMNVVLLTSHRQAAINEINTEKIRINGLIDQFKNANDDEKKAITDKIGADVQTAIENINSNNQKNSIDQIVVDTIEEMNKDFDTLRTLEIKRSNALEVINSKYEEVKRKIEEEPLFTDEHRDAFNAAINILKENADEEIISASIDDIDTMLEYHLNEFNRASFAIYQQTMYDKMIPEEKLIEELSNITVTEKNDAIKANQDETISQGTIINYAGNEDEATTAKDNAIKYYNETYNNLKRINDDRTNALKEIDDYVYERIPYGEITDELQELIDEIKGNINQETETEKIEQEVIDGKNRIGEYIDNKINEVKKRVREELEEHAKKTISEEIEKIINDQVDKVNGNTYSNEPEIERIIEEGKYLIDNQELKEVKDKVREELEEYAKKPISDETQKIIDDQVDKVTKDNYKDQDEIDKIIEEGKKLIDDNELKETKDKVREELEEYAEKPISDETQKIIDDAVDKVTKDNYKNQDEINKIIDDTKKQIDEQKLKDNKNTIINELKEKYEEYINSGKYSEKGLQELSEIYENAVNQINEAKTLTEAENSRDKAIEDFAKVKQNSSNLIYIITLSIMTLIIFILLIVIKIKKRSNKKLMRSTTLPIVILLSVGVYKALIILAAIIIMILLVRIIYLNVVAKELKEKK</sequence>